<dbReference type="SUPFAM" id="SSF47413">
    <property type="entry name" value="lambda repressor-like DNA-binding domains"/>
    <property type="match status" value="1"/>
</dbReference>
<dbReference type="KEGG" id="vg:64766548"/>
<keyword evidence="3" id="KW-1185">Reference proteome</keyword>
<dbReference type="InterPro" id="IPR001387">
    <property type="entry name" value="Cro/C1-type_HTH"/>
</dbReference>
<organism evidence="2 3">
    <name type="scientific">Gordonia phage Skog</name>
    <dbReference type="NCBI Taxonomy" id="2704033"/>
    <lineage>
        <taxon>Viruses</taxon>
        <taxon>Duplodnaviria</taxon>
        <taxon>Heunggongvirae</taxon>
        <taxon>Uroviricota</taxon>
        <taxon>Caudoviricetes</taxon>
        <taxon>Skogvirus</taxon>
        <taxon>Skogvirus Skog</taxon>
    </lineage>
</organism>
<evidence type="ECO:0000259" key="1">
    <source>
        <dbReference type="PROSITE" id="PS50943"/>
    </source>
</evidence>
<name>A0A6G6XJE8_9CAUD</name>
<protein>
    <submittedName>
        <fullName evidence="2">Immunity repressor</fullName>
    </submittedName>
</protein>
<reference evidence="2 3" key="1">
    <citation type="submission" date="2020-01" db="EMBL/GenBank/DDBJ databases">
        <authorList>
            <person name="Alvaro L.E."/>
            <person name="Baker K.N."/>
            <person name="Baxter I.S."/>
            <person name="Brown M.R."/>
            <person name="Driscoll K.D."/>
            <person name="Elrubaie J.M."/>
            <person name="Feith S.L."/>
            <person name="Indihar D.F."/>
            <person name="Knoch V.T."/>
            <person name="Koirtyohann K.M."/>
            <person name="Kratz M.A."/>
            <person name="Lear A.H."/>
            <person name="Lindblom K.E."/>
            <person name="Marcus E.R."/>
            <person name="Murphy M.E."/>
            <person name="Sensor R."/>
            <person name="Sherman S.J."/>
            <person name="Swift V.R."/>
            <person name="White K.E."/>
            <person name="Wills S.J."/>
            <person name="Gatt S.M."/>
            <person name="Lohbauer S.A."/>
            <person name="Power T.R."/>
            <person name="Rosales K.A."/>
            <person name="Sisson B.M."/>
            <person name="Isern S."/>
            <person name="Michael S.F."/>
            <person name="Sunnen C.N."/>
            <person name="Garlena R.A."/>
            <person name="Russell D.A."/>
            <person name="Pope W.H."/>
            <person name="Jacobs-Sera D."/>
            <person name="Hatfull G.F."/>
        </authorList>
    </citation>
    <scope>NUCLEOTIDE SEQUENCE [LARGE SCALE GENOMIC DNA]</scope>
</reference>
<dbReference type="SMART" id="SM00530">
    <property type="entry name" value="HTH_XRE"/>
    <property type="match status" value="1"/>
</dbReference>
<dbReference type="RefSeq" id="YP_010059316.1">
    <property type="nucleotide sequence ID" value="NC_054725.1"/>
</dbReference>
<feature type="domain" description="HTH cro/C1-type" evidence="1">
    <location>
        <begin position="11"/>
        <end position="65"/>
    </location>
</feature>
<accession>A0A6G6XJE8</accession>
<evidence type="ECO:0000313" key="3">
    <source>
        <dbReference type="Proteomes" id="UP000503093"/>
    </source>
</evidence>
<dbReference type="GeneID" id="64766548"/>
<sequence>MITDRKVGKRLYQLRRDMDRTQKQVAKVTGIPQPTLSKIERGHSIASRDALERLCLYYGVPLSSVTSDDIPKPSWEPGGERNGILTDLEKGLLKAPRRSPLYVEMTQAQKASLAEVSEAAEARHAADLRYKNALLDAYALGLGPSPIATAAGVTTISIIQMIRRMREKVS</sequence>
<dbReference type="Proteomes" id="UP000503093">
    <property type="component" value="Segment"/>
</dbReference>
<proteinExistence type="predicted"/>
<dbReference type="InterPro" id="IPR010982">
    <property type="entry name" value="Lambda_DNA-bd_dom_sf"/>
</dbReference>
<dbReference type="CDD" id="cd00093">
    <property type="entry name" value="HTH_XRE"/>
    <property type="match status" value="1"/>
</dbReference>
<dbReference type="Gene3D" id="1.10.260.40">
    <property type="entry name" value="lambda repressor-like DNA-binding domains"/>
    <property type="match status" value="1"/>
</dbReference>
<dbReference type="GO" id="GO:0003677">
    <property type="term" value="F:DNA binding"/>
    <property type="evidence" value="ECO:0007669"/>
    <property type="project" value="InterPro"/>
</dbReference>
<dbReference type="Pfam" id="PF01381">
    <property type="entry name" value="HTH_3"/>
    <property type="match status" value="1"/>
</dbReference>
<evidence type="ECO:0000313" key="2">
    <source>
        <dbReference type="EMBL" id="QIG58218.1"/>
    </source>
</evidence>
<dbReference type="EMBL" id="MN908687">
    <property type="protein sequence ID" value="QIG58218.1"/>
    <property type="molecule type" value="Genomic_DNA"/>
</dbReference>
<gene>
    <name evidence="2" type="primary">66</name>
    <name evidence="2" type="ORF">SEA_SKOG_66</name>
</gene>
<dbReference type="PROSITE" id="PS50943">
    <property type="entry name" value="HTH_CROC1"/>
    <property type="match status" value="1"/>
</dbReference>